<feature type="non-terminal residue" evidence="3">
    <location>
        <position position="1"/>
    </location>
</feature>
<proteinExistence type="predicted"/>
<dbReference type="Proteomes" id="UP001154282">
    <property type="component" value="Unassembled WGS sequence"/>
</dbReference>
<dbReference type="AlphaFoldDB" id="A0AAV0KFC2"/>
<dbReference type="GO" id="GO:0080188">
    <property type="term" value="P:gene silencing by siRNA-directed DNA methylation"/>
    <property type="evidence" value="ECO:0007669"/>
    <property type="project" value="InterPro"/>
</dbReference>
<feature type="domain" description="Factor of DNA methylation 1-5/IDN2" evidence="2">
    <location>
        <begin position="89"/>
        <end position="199"/>
    </location>
</feature>
<accession>A0AAV0KFC2</accession>
<comment type="caution">
    <text evidence="3">The sequence shown here is derived from an EMBL/GenBank/DDBJ whole genome shotgun (WGS) entry which is preliminary data.</text>
</comment>
<dbReference type="InterPro" id="IPR005379">
    <property type="entry name" value="FDM1-5/IDN2_XH"/>
</dbReference>
<feature type="coiled-coil region" evidence="1">
    <location>
        <begin position="5"/>
        <end position="49"/>
    </location>
</feature>
<organism evidence="3 4">
    <name type="scientific">Linum tenue</name>
    <dbReference type="NCBI Taxonomy" id="586396"/>
    <lineage>
        <taxon>Eukaryota</taxon>
        <taxon>Viridiplantae</taxon>
        <taxon>Streptophyta</taxon>
        <taxon>Embryophyta</taxon>
        <taxon>Tracheophyta</taxon>
        <taxon>Spermatophyta</taxon>
        <taxon>Magnoliopsida</taxon>
        <taxon>eudicotyledons</taxon>
        <taxon>Gunneridae</taxon>
        <taxon>Pentapetalae</taxon>
        <taxon>rosids</taxon>
        <taxon>fabids</taxon>
        <taxon>Malpighiales</taxon>
        <taxon>Linaceae</taxon>
        <taxon>Linum</taxon>
    </lineage>
</organism>
<reference evidence="3" key="1">
    <citation type="submission" date="2022-08" db="EMBL/GenBank/DDBJ databases">
        <authorList>
            <person name="Gutierrez-Valencia J."/>
        </authorList>
    </citation>
    <scope>NUCLEOTIDE SEQUENCE</scope>
</reference>
<gene>
    <name evidence="3" type="ORF">LITE_LOCUS18476</name>
</gene>
<dbReference type="PANTHER" id="PTHR21596:SF3">
    <property type="entry name" value="FACTOR OF DNA METHYLATION 1-RELATED"/>
    <property type="match status" value="1"/>
</dbReference>
<name>A0AAV0KFC2_9ROSI</name>
<sequence length="201" mass="23741">YLQRFANEQREKDEALQKILQLEKQLESKQQLEMEIQQLKGKLNVLKHLEDQDDEAVKKAMKEMDDELAAKISDLADKDSLMTTLMVRERQSNDEVLEARKVMLQNNLTDSQWYPFKVITSDGVEKEIVDEQDEKLKSLTEWGEGIVNAVVRAMEELNEYNPSGRYPVEEIWNFREDRRATTKEVITYIYKQIKSTKRRKP</sequence>
<evidence type="ECO:0000313" key="4">
    <source>
        <dbReference type="Proteomes" id="UP001154282"/>
    </source>
</evidence>
<dbReference type="InterPro" id="IPR045177">
    <property type="entry name" value="FDM1-5/IDN2"/>
</dbReference>
<dbReference type="EMBL" id="CAMGYJ010000005">
    <property type="protein sequence ID" value="CAI0420756.1"/>
    <property type="molecule type" value="Genomic_DNA"/>
</dbReference>
<dbReference type="PANTHER" id="PTHR21596">
    <property type="entry name" value="RIBONUCLEASE P SUBUNIT P38"/>
    <property type="match status" value="1"/>
</dbReference>
<protein>
    <recommendedName>
        <fullName evidence="2">Factor of DNA methylation 1-5/IDN2 domain-containing protein</fullName>
    </recommendedName>
</protein>
<evidence type="ECO:0000259" key="2">
    <source>
        <dbReference type="Pfam" id="PF03469"/>
    </source>
</evidence>
<keyword evidence="1" id="KW-0175">Coiled coil</keyword>
<dbReference type="Pfam" id="PF03469">
    <property type="entry name" value="XH"/>
    <property type="match status" value="1"/>
</dbReference>
<evidence type="ECO:0000313" key="3">
    <source>
        <dbReference type="EMBL" id="CAI0420756.1"/>
    </source>
</evidence>
<keyword evidence="4" id="KW-1185">Reference proteome</keyword>
<evidence type="ECO:0000256" key="1">
    <source>
        <dbReference type="SAM" id="Coils"/>
    </source>
</evidence>